<organism evidence="10 11">
    <name type="scientific">Neptunicella marina</name>
    <dbReference type="NCBI Taxonomy" id="2125989"/>
    <lineage>
        <taxon>Bacteria</taxon>
        <taxon>Pseudomonadati</taxon>
        <taxon>Pseudomonadota</taxon>
        <taxon>Gammaproteobacteria</taxon>
        <taxon>Alteromonadales</taxon>
        <taxon>Alteromonadaceae</taxon>
        <taxon>Neptunicella</taxon>
    </lineage>
</organism>
<dbReference type="Proteomes" id="UP000601768">
    <property type="component" value="Unassembled WGS sequence"/>
</dbReference>
<dbReference type="InterPro" id="IPR015421">
    <property type="entry name" value="PyrdxlP-dep_Trfase_major"/>
</dbReference>
<dbReference type="InterPro" id="IPR011282">
    <property type="entry name" value="2am3keto_CoA_ligase"/>
</dbReference>
<keyword evidence="11" id="KW-1185">Reference proteome</keyword>
<evidence type="ECO:0000256" key="2">
    <source>
        <dbReference type="ARBA" id="ARBA00005029"/>
    </source>
</evidence>
<feature type="domain" description="Aminotransferase class I/classII large" evidence="9">
    <location>
        <begin position="43"/>
        <end position="387"/>
    </location>
</feature>
<dbReference type="Pfam" id="PF00155">
    <property type="entry name" value="Aminotran_1_2"/>
    <property type="match status" value="1"/>
</dbReference>
<accession>A0A8J6M484</accession>
<dbReference type="GO" id="GO:0030170">
    <property type="term" value="F:pyridoxal phosphate binding"/>
    <property type="evidence" value="ECO:0007669"/>
    <property type="project" value="UniProtKB-UniRule"/>
</dbReference>
<evidence type="ECO:0000256" key="5">
    <source>
        <dbReference type="ARBA" id="ARBA00022898"/>
    </source>
</evidence>
<keyword evidence="5 7" id="KW-0663">Pyridoxal phosphate</keyword>
<protein>
    <recommendedName>
        <fullName evidence="7">2-amino-3-ketobutyrate coenzyme A ligase</fullName>
        <shortName evidence="7">AKB ligase</shortName>
        <ecNumber evidence="7">2.3.1.29</ecNumber>
    </recommendedName>
    <alternativeName>
        <fullName evidence="7">Glycine acetyltransferase</fullName>
    </alternativeName>
</protein>
<evidence type="ECO:0000313" key="10">
    <source>
        <dbReference type="EMBL" id="MBC3765906.1"/>
    </source>
</evidence>
<evidence type="ECO:0000256" key="3">
    <source>
        <dbReference type="ARBA" id="ARBA00010008"/>
    </source>
</evidence>
<evidence type="ECO:0000256" key="4">
    <source>
        <dbReference type="ARBA" id="ARBA00022679"/>
    </source>
</evidence>
<gene>
    <name evidence="7" type="primary">kbl</name>
    <name evidence="10" type="ORF">H8B19_08455</name>
</gene>
<keyword evidence="8" id="KW-0175">Coiled coil</keyword>
<sequence>MKSDFFTQIQQQLDETRQQGLYKNERIITSSQQADIGISTGQHVLNFCANNYLGLANHPTLIEAAKAGLDSHGFGMASVRFICGTQDIHKTLENKLSDFLGMEDTILYSSCFDANAGLFETLLGPEDAIVSDALNHASIIDGVRLCKAKRYRYANNNMQELEQQLQQARSDNARHILIATDGVFSMDGVIANLKAICDLADKYDALVMVDDSHAVGFIGENGRGSHEYCDVMGRVDIITGTLGKAMGGASGGYTSAKKEVIDWLRQRSRPYLFSNSLAPAIVSASIAVIDLLAKSSALREQLIQNSQYFRQRMTEAGFELAGADHAIIPVMLGDAKLAAQMAEKMLERDIYVVGFSFPVVPQNKARIRTQMSASHTKQQLDRAIEAFIEVGKELGVIA</sequence>
<feature type="binding site" evidence="7">
    <location>
        <position position="136"/>
    </location>
    <ligand>
        <name>substrate</name>
    </ligand>
</feature>
<feature type="binding site" evidence="7">
    <location>
        <position position="368"/>
    </location>
    <ligand>
        <name>substrate</name>
    </ligand>
</feature>
<dbReference type="GO" id="GO:0005829">
    <property type="term" value="C:cytosol"/>
    <property type="evidence" value="ECO:0007669"/>
    <property type="project" value="TreeGrafter"/>
</dbReference>
<dbReference type="Gene3D" id="3.90.1150.10">
    <property type="entry name" value="Aspartate Aminotransferase, domain 1"/>
    <property type="match status" value="1"/>
</dbReference>
<dbReference type="UniPathway" id="UPA00046">
    <property type="reaction ID" value="UER00506"/>
</dbReference>
<dbReference type="RefSeq" id="WP_186506361.1">
    <property type="nucleotide sequence ID" value="NZ_JACNEP010000005.1"/>
</dbReference>
<reference evidence="10" key="2">
    <citation type="submission" date="2020-08" db="EMBL/GenBank/DDBJ databases">
        <authorList>
            <person name="Lai Q."/>
        </authorList>
    </citation>
    <scope>NUCLEOTIDE SEQUENCE</scope>
    <source>
        <strain evidence="10">S27-2</strain>
    </source>
</reference>
<comment type="pathway">
    <text evidence="2">Porphyrin-containing compound metabolism; protoporphyrin-IX biosynthesis; 5-aminolevulinate from glycine: step 1/1.</text>
</comment>
<keyword evidence="4 7" id="KW-0808">Transferase</keyword>
<dbReference type="InterPro" id="IPR015422">
    <property type="entry name" value="PyrdxlP-dep_Trfase_small"/>
</dbReference>
<dbReference type="FunFam" id="3.40.640.10:FF:000006">
    <property type="entry name" value="5-aminolevulinate synthase, mitochondrial"/>
    <property type="match status" value="1"/>
</dbReference>
<evidence type="ECO:0000256" key="8">
    <source>
        <dbReference type="SAM" id="Coils"/>
    </source>
</evidence>
<dbReference type="PROSITE" id="PS00599">
    <property type="entry name" value="AA_TRANSFER_CLASS_2"/>
    <property type="match status" value="1"/>
</dbReference>
<dbReference type="EMBL" id="JACNEP010000005">
    <property type="protein sequence ID" value="MBC3765906.1"/>
    <property type="molecule type" value="Genomic_DNA"/>
</dbReference>
<dbReference type="InterPro" id="IPR004839">
    <property type="entry name" value="Aminotransferase_I/II_large"/>
</dbReference>
<evidence type="ECO:0000313" key="11">
    <source>
        <dbReference type="Proteomes" id="UP000601768"/>
    </source>
</evidence>
<dbReference type="NCBIfam" id="TIGR01822">
    <property type="entry name" value="2am3keto_CoA"/>
    <property type="match status" value="1"/>
</dbReference>
<dbReference type="AlphaFoldDB" id="A0A8J6M484"/>
<reference evidence="10" key="1">
    <citation type="journal article" date="2018" name="Int. J. Syst. Evol. Microbiol.">
        <title>Neptunicella marina gen. nov., sp. nov., isolated from surface seawater.</title>
        <authorList>
            <person name="Liu X."/>
            <person name="Lai Q."/>
            <person name="Du Y."/>
            <person name="Zhang X."/>
            <person name="Liu Z."/>
            <person name="Sun F."/>
            <person name="Shao Z."/>
        </authorList>
    </citation>
    <scope>NUCLEOTIDE SEQUENCE</scope>
    <source>
        <strain evidence="10">S27-2</strain>
    </source>
</reference>
<evidence type="ECO:0000256" key="6">
    <source>
        <dbReference type="ARBA" id="ARBA00023315"/>
    </source>
</evidence>
<dbReference type="InterPro" id="IPR015424">
    <property type="entry name" value="PyrdxlP-dep_Trfase"/>
</dbReference>
<dbReference type="NCBIfam" id="NF005394">
    <property type="entry name" value="PRK06939.1"/>
    <property type="match status" value="1"/>
</dbReference>
<feature type="binding site" description="in other chain" evidence="7">
    <location>
        <begin position="210"/>
        <end position="213"/>
    </location>
    <ligand>
        <name>pyridoxal 5'-phosphate</name>
        <dbReference type="ChEBI" id="CHEBI:597326"/>
        <note>ligand shared between dimeric partners</note>
    </ligand>
</feature>
<feature type="binding site" evidence="7">
    <location>
        <begin position="274"/>
        <end position="275"/>
    </location>
    <ligand>
        <name>pyridoxal 5'-phosphate</name>
        <dbReference type="ChEBI" id="CHEBI:597326"/>
        <note>ligand shared between dimeric partners</note>
    </ligand>
</feature>
<dbReference type="GO" id="GO:0008890">
    <property type="term" value="F:glycine C-acetyltransferase activity"/>
    <property type="evidence" value="ECO:0007669"/>
    <property type="project" value="UniProtKB-UniRule"/>
</dbReference>
<dbReference type="InterPro" id="IPR001917">
    <property type="entry name" value="Aminotrans_II_pyridoxalP_BS"/>
</dbReference>
<comment type="catalytic activity">
    <reaction evidence="7">
        <text>glycine + acetyl-CoA = (2S)-2-amino-3-oxobutanoate + CoA</text>
        <dbReference type="Rhea" id="RHEA:20736"/>
        <dbReference type="ChEBI" id="CHEBI:57287"/>
        <dbReference type="ChEBI" id="CHEBI:57288"/>
        <dbReference type="ChEBI" id="CHEBI:57305"/>
        <dbReference type="ChEBI" id="CHEBI:78948"/>
        <dbReference type="EC" id="2.3.1.29"/>
    </reaction>
</comment>
<comment type="subunit">
    <text evidence="7">Homodimer.</text>
</comment>
<comment type="pathway">
    <text evidence="7">Amino-acid degradation; L-threonine degradation via oxydo-reductase pathway; glycine from L-threonine: step 2/2.</text>
</comment>
<evidence type="ECO:0000259" key="9">
    <source>
        <dbReference type="Pfam" id="PF00155"/>
    </source>
</evidence>
<dbReference type="FunFam" id="3.90.1150.10:FF:000004">
    <property type="entry name" value="2-amino-3-ketobutyrate coenzyme A ligase"/>
    <property type="match status" value="1"/>
</dbReference>
<dbReference type="EC" id="2.3.1.29" evidence="7"/>
<feature type="binding site" description="in other chain" evidence="7">
    <location>
        <begin position="241"/>
        <end position="244"/>
    </location>
    <ligand>
        <name>pyridoxal 5'-phosphate</name>
        <dbReference type="ChEBI" id="CHEBI:597326"/>
        <note>ligand shared between dimeric partners</note>
    </ligand>
</feature>
<evidence type="ECO:0000256" key="7">
    <source>
        <dbReference type="HAMAP-Rule" id="MF_00985"/>
    </source>
</evidence>
<feature type="modified residue" description="N6-(pyridoxal phosphate)lysine" evidence="7">
    <location>
        <position position="244"/>
    </location>
</feature>
<dbReference type="HAMAP" id="MF_00985">
    <property type="entry name" value="2am3keto_CoA_ligase"/>
    <property type="match status" value="1"/>
</dbReference>
<dbReference type="SUPFAM" id="SSF53383">
    <property type="entry name" value="PLP-dependent transferases"/>
    <property type="match status" value="1"/>
</dbReference>
<name>A0A8J6M484_9ALTE</name>
<feature type="binding site" description="in other chain" evidence="7">
    <location>
        <begin position="111"/>
        <end position="112"/>
    </location>
    <ligand>
        <name>pyridoxal 5'-phosphate</name>
        <dbReference type="ChEBI" id="CHEBI:597326"/>
        <note>ligand shared between dimeric partners</note>
    </ligand>
</feature>
<dbReference type="InterPro" id="IPR050087">
    <property type="entry name" value="AON_synthase_class-II"/>
</dbReference>
<evidence type="ECO:0000256" key="1">
    <source>
        <dbReference type="ARBA" id="ARBA00004746"/>
    </source>
</evidence>
<dbReference type="PANTHER" id="PTHR13693">
    <property type="entry name" value="CLASS II AMINOTRANSFERASE/8-AMINO-7-OXONONANOATE SYNTHASE"/>
    <property type="match status" value="1"/>
</dbReference>
<dbReference type="CDD" id="cd06454">
    <property type="entry name" value="KBL_like"/>
    <property type="match status" value="1"/>
</dbReference>
<dbReference type="Gene3D" id="3.40.640.10">
    <property type="entry name" value="Type I PLP-dependent aspartate aminotransferase-like (Major domain)"/>
    <property type="match status" value="1"/>
</dbReference>
<dbReference type="GO" id="GO:0019518">
    <property type="term" value="P:L-threonine catabolic process to glycine"/>
    <property type="evidence" value="ECO:0007669"/>
    <property type="project" value="UniProtKB-UniRule"/>
</dbReference>
<feature type="coiled-coil region" evidence="8">
    <location>
        <begin position="151"/>
        <end position="178"/>
    </location>
</feature>
<keyword evidence="6 7" id="KW-0012">Acyltransferase</keyword>
<comment type="pathway">
    <text evidence="1">Cofactor biosynthesis; biotin biosynthesis.</text>
</comment>
<comment type="function">
    <text evidence="7">Catalyzes the cleavage of 2-amino-3-ketobutyrate to glycine and acetyl-CoA.</text>
</comment>
<dbReference type="PANTHER" id="PTHR13693:SF102">
    <property type="entry name" value="2-AMINO-3-KETOBUTYRATE COENZYME A LIGASE, MITOCHONDRIAL"/>
    <property type="match status" value="1"/>
</dbReference>
<comment type="similarity">
    <text evidence="3">Belongs to the class-II pyridoxal-phosphate-dependent aminotransferase family. BioF subfamily.</text>
</comment>
<comment type="caution">
    <text evidence="10">The sequence shown here is derived from an EMBL/GenBank/DDBJ whole genome shotgun (WGS) entry which is preliminary data.</text>
</comment>
<proteinExistence type="inferred from homology"/>
<feature type="binding site" description="in other chain" evidence="7">
    <location>
        <position position="185"/>
    </location>
    <ligand>
        <name>pyridoxal 5'-phosphate</name>
        <dbReference type="ChEBI" id="CHEBI:597326"/>
        <note>ligand shared between dimeric partners</note>
    </ligand>
</feature>
<comment type="cofactor">
    <cofactor evidence="7">
        <name>pyridoxal 5'-phosphate</name>
        <dbReference type="ChEBI" id="CHEBI:597326"/>
    </cofactor>
    <text evidence="7">Binds 1 pyridoxal phosphate per subunit.</text>
</comment>